<keyword evidence="3" id="KW-1185">Reference proteome</keyword>
<sequence>MTTTPMTAPLPRFRHRAGAAMVGLLMASGLAGPAQADGQFNAKYVLSIGGVELGRGSIKVEAGDQAYEISGSARVTGVLRAVSSGKGVAASRGAISGGKLVPKVYALNAEADGKAETARLAMASGALKEMQVEPPLKPAADRVPIEQAVLQNILDPMSGAFVYVPGTGDMLSAAACSRSIPVFDGRQRYDLVLTYQRTETVKVDGYAGSAVVCSVRYQPVAGHRPTRYTVKYMVDNKDIYVWLVPIAGTRLMAPFRVSVATMIGTALLEATSLETEAKAGTVPVNAPR</sequence>
<dbReference type="Pfam" id="PF11306">
    <property type="entry name" value="DUF3108"/>
    <property type="match status" value="1"/>
</dbReference>
<evidence type="ECO:0000313" key="3">
    <source>
        <dbReference type="Proteomes" id="UP001245370"/>
    </source>
</evidence>
<evidence type="ECO:0000313" key="2">
    <source>
        <dbReference type="EMBL" id="MDR6335716.1"/>
    </source>
</evidence>
<dbReference type="InterPro" id="IPR021457">
    <property type="entry name" value="DUF3108"/>
</dbReference>
<comment type="caution">
    <text evidence="2">The sequence shown here is derived from an EMBL/GenBank/DDBJ whole genome shotgun (WGS) entry which is preliminary data.</text>
</comment>
<dbReference type="EMBL" id="JAVDPY010000008">
    <property type="protein sequence ID" value="MDR6335716.1"/>
    <property type="molecule type" value="Genomic_DNA"/>
</dbReference>
<evidence type="ECO:0000256" key="1">
    <source>
        <dbReference type="SAM" id="SignalP"/>
    </source>
</evidence>
<dbReference type="RefSeq" id="WP_281809361.1">
    <property type="nucleotide sequence ID" value="NZ_BSDO01000008.1"/>
</dbReference>
<feature type="chain" id="PRO_5046628522" description="DUF3108 domain-containing protein" evidence="1">
    <location>
        <begin position="37"/>
        <end position="288"/>
    </location>
</feature>
<evidence type="ECO:0008006" key="4">
    <source>
        <dbReference type="Google" id="ProtNLM"/>
    </source>
</evidence>
<name>A0ABU1KM94_XANFL</name>
<reference evidence="2 3" key="1">
    <citation type="submission" date="2023-07" db="EMBL/GenBank/DDBJ databases">
        <title>Genomic Encyclopedia of Type Strains, Phase IV (KMG-IV): sequencing the most valuable type-strain genomes for metagenomic binning, comparative biology and taxonomic classification.</title>
        <authorList>
            <person name="Goeker M."/>
        </authorList>
    </citation>
    <scope>NUCLEOTIDE SEQUENCE [LARGE SCALE GENOMIC DNA]</scope>
    <source>
        <strain evidence="2 3">DSM 338</strain>
    </source>
</reference>
<dbReference type="GeneID" id="95765055"/>
<keyword evidence="1" id="KW-0732">Signal</keyword>
<protein>
    <recommendedName>
        <fullName evidence="4">DUF3108 domain-containing protein</fullName>
    </recommendedName>
</protein>
<feature type="signal peptide" evidence="1">
    <location>
        <begin position="1"/>
        <end position="36"/>
    </location>
</feature>
<proteinExistence type="predicted"/>
<gene>
    <name evidence="2" type="ORF">GGQ86_004212</name>
</gene>
<dbReference type="Proteomes" id="UP001245370">
    <property type="component" value="Unassembled WGS sequence"/>
</dbReference>
<organism evidence="2 3">
    <name type="scientific">Xanthobacter flavus</name>
    <dbReference type="NCBI Taxonomy" id="281"/>
    <lineage>
        <taxon>Bacteria</taxon>
        <taxon>Pseudomonadati</taxon>
        <taxon>Pseudomonadota</taxon>
        <taxon>Alphaproteobacteria</taxon>
        <taxon>Hyphomicrobiales</taxon>
        <taxon>Xanthobacteraceae</taxon>
        <taxon>Xanthobacter</taxon>
    </lineage>
</organism>
<accession>A0ABU1KM94</accession>